<dbReference type="PANTHER" id="PTHR23512">
    <property type="entry name" value="MAJOR FACILITATOR SUPERFAMILY DOMAIN-CONTAINING PROTEIN 1"/>
    <property type="match status" value="1"/>
</dbReference>
<dbReference type="InterPro" id="IPR011701">
    <property type="entry name" value="MFS"/>
</dbReference>
<dbReference type="InterPro" id="IPR020846">
    <property type="entry name" value="MFS_dom"/>
</dbReference>
<comment type="catalytic activity">
    <reaction evidence="19">
        <text>L-alanyl-L-lysine(out) = L-alanyl-L-lysine(in)</text>
        <dbReference type="Rhea" id="RHEA:79415"/>
        <dbReference type="ChEBI" id="CHEBI:192470"/>
    </reaction>
</comment>
<feature type="transmembrane region" description="Helical" evidence="25">
    <location>
        <begin position="282"/>
        <end position="300"/>
    </location>
</feature>
<comment type="catalytic activity">
    <reaction evidence="13">
        <text>L-alpha-aminoacyl-L-lysine(out) = L-alpha-aminoacyl-L-lysine(in)</text>
        <dbReference type="Rhea" id="RHEA:79383"/>
        <dbReference type="ChEBI" id="CHEBI:229966"/>
    </reaction>
</comment>
<dbReference type="SUPFAM" id="SSF103473">
    <property type="entry name" value="MFS general substrate transporter"/>
    <property type="match status" value="1"/>
</dbReference>
<evidence type="ECO:0000259" key="26">
    <source>
        <dbReference type="PROSITE" id="PS50850"/>
    </source>
</evidence>
<evidence type="ECO:0000256" key="18">
    <source>
        <dbReference type="ARBA" id="ARBA00044912"/>
    </source>
</evidence>
<comment type="caution">
    <text evidence="27">The sequence shown here is derived from an EMBL/GenBank/DDBJ whole genome shotgun (WGS) entry which is preliminary data.</text>
</comment>
<keyword evidence="4 25" id="KW-0812">Transmembrane</keyword>
<dbReference type="GO" id="GO:0005765">
    <property type="term" value="C:lysosomal membrane"/>
    <property type="evidence" value="ECO:0007669"/>
    <property type="project" value="UniProtKB-SubCell"/>
</dbReference>
<feature type="transmembrane region" description="Helical" evidence="25">
    <location>
        <begin position="306"/>
        <end position="329"/>
    </location>
</feature>
<evidence type="ECO:0000256" key="4">
    <source>
        <dbReference type="ARBA" id="ARBA00022692"/>
    </source>
</evidence>
<comment type="catalytic activity">
    <reaction evidence="14">
        <text>L-aspartyl-L-lysine(out) = L-aspartyl-L-lysine(in)</text>
        <dbReference type="Rhea" id="RHEA:79411"/>
        <dbReference type="ChEBI" id="CHEBI:229953"/>
    </reaction>
</comment>
<dbReference type="RefSeq" id="WP_214171992.1">
    <property type="nucleotide sequence ID" value="NZ_JAHCVJ010000005.1"/>
</dbReference>
<feature type="transmembrane region" description="Helical" evidence="25">
    <location>
        <begin position="131"/>
        <end position="152"/>
    </location>
</feature>
<reference evidence="27 28" key="1">
    <citation type="submission" date="2021-05" db="EMBL/GenBank/DDBJ databases">
        <title>The draft genome of Geobacter pelophilus DSM 12255.</title>
        <authorList>
            <person name="Xu Z."/>
            <person name="Masuda Y."/>
            <person name="Itoh H."/>
            <person name="Senoo K."/>
        </authorList>
    </citation>
    <scope>NUCLEOTIDE SEQUENCE [LARGE SCALE GENOMIC DNA]</scope>
    <source>
        <strain evidence="27 28">DSM 12255</strain>
    </source>
</reference>
<evidence type="ECO:0000256" key="17">
    <source>
        <dbReference type="ARBA" id="ARBA00044903"/>
    </source>
</evidence>
<evidence type="ECO:0000256" key="15">
    <source>
        <dbReference type="ARBA" id="ARBA00044899"/>
    </source>
</evidence>
<evidence type="ECO:0000256" key="23">
    <source>
        <dbReference type="ARBA" id="ARBA00045709"/>
    </source>
</evidence>
<dbReference type="InterPro" id="IPR052187">
    <property type="entry name" value="MFSD1"/>
</dbReference>
<feature type="transmembrane region" description="Helical" evidence="25">
    <location>
        <begin position="158"/>
        <end position="178"/>
    </location>
</feature>
<feature type="transmembrane region" description="Helical" evidence="25">
    <location>
        <begin position="212"/>
        <end position="233"/>
    </location>
</feature>
<comment type="function">
    <text evidence="23">Lysosomal dipeptide uniporter that selectively exports lysine, arginine or histidine-containing dipeptides with a net positive charge from the lysosome lumen into the cytosol. Could play a role in a specific type of protein O-glycosylation indirectly regulating macrophages migration and tissue invasion. Also essential for liver homeostasis.</text>
</comment>
<evidence type="ECO:0000256" key="24">
    <source>
        <dbReference type="ARBA" id="ARBA00046376"/>
    </source>
</evidence>
<comment type="subunit">
    <text evidence="24">Homodimer. Interacts with lysosomal protein GLMP (via lumenal domain); the interaction starts while both proteins are still in the endoplasmic reticulum and is required for stabilization of MFSD1 in lysosomes but has no direct effect on its targeting to lysosomes or transporter activity.</text>
</comment>
<feature type="transmembrane region" description="Helical" evidence="25">
    <location>
        <begin position="73"/>
        <end position="92"/>
    </location>
</feature>
<comment type="catalytic activity">
    <reaction evidence="11">
        <text>L-alpha-aminoacyl-L-histidine(out) = L-alpha-aminoacyl-L-histidine(in)</text>
        <dbReference type="Rhea" id="RHEA:79375"/>
        <dbReference type="ChEBI" id="CHEBI:229967"/>
    </reaction>
</comment>
<evidence type="ECO:0000256" key="12">
    <source>
        <dbReference type="ARBA" id="ARBA00044891"/>
    </source>
</evidence>
<sequence length="415" mass="45444">MKLRWRIFTVFSLLYCLAYFYRVTMAVLADDISREMSISPAQLGTLSGSFFYAFALTQLPLGPLLDRFGGKRIVVLTGIITTLGVIAFALSHSYPQALVGRILIGIGSASVLMGALRVFTNWFHGDEFGRISGFIIAMGNIGNLAATAPLAWVSNHVGWRPVFLAAACIQAFFLILAYKSVAEHPTLPDAEQPQPSPLNLDGLKEIFANRSYWLISFTAFSWYACYMAVQGLWGGPYLMGVIGLSKVGAGRMLLATSLGFLVGCLFIGEVTEKFTRSPKKTIFFGQAAFLLFMSLFLGPMEHIPLPYLPLVFFLMGLTVSSGVAVYPLIRESFQHRITGTALTAVNFFILLGAATVQQAMGILISRFPKSAQGIFPSVAYHQAFMLPLALIVISTLLFLWVRDPRRSAPAVFSGQ</sequence>
<keyword evidence="6 25" id="KW-0472">Membrane</keyword>
<feature type="transmembrane region" description="Helical" evidence="25">
    <location>
        <begin position="253"/>
        <end position="270"/>
    </location>
</feature>
<evidence type="ECO:0000313" key="27">
    <source>
        <dbReference type="EMBL" id="MBT0665218.1"/>
    </source>
</evidence>
<evidence type="ECO:0000313" key="28">
    <source>
        <dbReference type="Proteomes" id="UP000811899"/>
    </source>
</evidence>
<comment type="catalytic activity">
    <reaction evidence="9">
        <text>L-histidyl-glycine(out) = L-histidyl-glycine(in)</text>
        <dbReference type="Rhea" id="RHEA:79395"/>
        <dbReference type="ChEBI" id="CHEBI:229957"/>
    </reaction>
</comment>
<protein>
    <recommendedName>
        <fullName evidence="21">Lysosomal dipeptide transporter MFSD1</fullName>
    </recommendedName>
    <alternativeName>
        <fullName evidence="22">Major facilitator superfamily domain-containing protein 1</fullName>
    </alternativeName>
</protein>
<keyword evidence="28" id="KW-1185">Reference proteome</keyword>
<dbReference type="AlphaFoldDB" id="A0AAW4L2X5"/>
<keyword evidence="3" id="KW-0813">Transport</keyword>
<evidence type="ECO:0000256" key="1">
    <source>
        <dbReference type="ARBA" id="ARBA00004155"/>
    </source>
</evidence>
<feature type="transmembrane region" description="Helical" evidence="25">
    <location>
        <begin position="341"/>
        <end position="364"/>
    </location>
</feature>
<evidence type="ECO:0000256" key="6">
    <source>
        <dbReference type="ARBA" id="ARBA00023136"/>
    </source>
</evidence>
<comment type="catalytic activity">
    <reaction evidence="20">
        <text>L-lysyl-glycine(out) = L-lysyl-glycine(in)</text>
        <dbReference type="Rhea" id="RHEA:79407"/>
        <dbReference type="ChEBI" id="CHEBI:191202"/>
    </reaction>
</comment>
<evidence type="ECO:0000256" key="16">
    <source>
        <dbReference type="ARBA" id="ARBA00044900"/>
    </source>
</evidence>
<dbReference type="EMBL" id="JAHCVJ010000005">
    <property type="protein sequence ID" value="MBT0665218.1"/>
    <property type="molecule type" value="Genomic_DNA"/>
</dbReference>
<keyword evidence="7" id="KW-0458">Lysosome</keyword>
<comment type="catalytic activity">
    <reaction evidence="10">
        <text>L-alpha-aminoacyl-L-arginine(out) = L-alpha-aminoacyl-L-arginine(in)</text>
        <dbReference type="Rhea" id="RHEA:79367"/>
        <dbReference type="ChEBI" id="CHEBI:229968"/>
    </reaction>
</comment>
<comment type="catalytic activity">
    <reaction evidence="17">
        <text>L-arginyl-glycine(out) = L-arginyl-glycine(in)</text>
        <dbReference type="Rhea" id="RHEA:79391"/>
        <dbReference type="ChEBI" id="CHEBI:229955"/>
    </reaction>
</comment>
<feature type="domain" description="Major facilitator superfamily (MFS) profile" evidence="26">
    <location>
        <begin position="7"/>
        <end position="406"/>
    </location>
</feature>
<evidence type="ECO:0000256" key="14">
    <source>
        <dbReference type="ARBA" id="ARBA00044898"/>
    </source>
</evidence>
<proteinExistence type="inferred from homology"/>
<evidence type="ECO:0000256" key="10">
    <source>
        <dbReference type="ARBA" id="ARBA00044881"/>
    </source>
</evidence>
<evidence type="ECO:0000256" key="13">
    <source>
        <dbReference type="ARBA" id="ARBA00044893"/>
    </source>
</evidence>
<evidence type="ECO:0000256" key="2">
    <source>
        <dbReference type="ARBA" id="ARBA00008335"/>
    </source>
</evidence>
<dbReference type="PROSITE" id="PS50850">
    <property type="entry name" value="MFS"/>
    <property type="match status" value="1"/>
</dbReference>
<dbReference type="PANTHER" id="PTHR23512:SF3">
    <property type="entry name" value="MAJOR FACILITATOR SUPERFAMILY DOMAIN-CONTAINING PROTEIN 1"/>
    <property type="match status" value="1"/>
</dbReference>
<comment type="catalytic activity">
    <reaction evidence="18">
        <text>L-histidyl-L-alpha-amino acid(out) = L-histidyl-L-alpha-amino acid(in)</text>
        <dbReference type="Rhea" id="RHEA:79379"/>
        <dbReference type="ChEBI" id="CHEBI:229964"/>
    </reaction>
</comment>
<accession>A0AAW4L2X5</accession>
<name>A0AAW4L2X5_9BACT</name>
<comment type="similarity">
    <text evidence="2">Belongs to the major facilitator superfamily.</text>
</comment>
<evidence type="ECO:0000256" key="22">
    <source>
        <dbReference type="ARBA" id="ARBA00045018"/>
    </source>
</evidence>
<gene>
    <name evidence="27" type="ORF">KI809_13000</name>
</gene>
<evidence type="ECO:0000256" key="8">
    <source>
        <dbReference type="ARBA" id="ARBA00044876"/>
    </source>
</evidence>
<dbReference type="GO" id="GO:0022857">
    <property type="term" value="F:transmembrane transporter activity"/>
    <property type="evidence" value="ECO:0007669"/>
    <property type="project" value="InterPro"/>
</dbReference>
<feature type="transmembrane region" description="Helical" evidence="25">
    <location>
        <begin position="7"/>
        <end position="29"/>
    </location>
</feature>
<comment type="catalytic activity">
    <reaction evidence="15">
        <text>L-arginyl-L-alpha-amino acid(out) = L-arginyl-L-alpha-amino acid(in)</text>
        <dbReference type="Rhea" id="RHEA:79371"/>
        <dbReference type="ChEBI" id="CHEBI:84315"/>
    </reaction>
</comment>
<dbReference type="Proteomes" id="UP000811899">
    <property type="component" value="Unassembled WGS sequence"/>
</dbReference>
<feature type="transmembrane region" description="Helical" evidence="25">
    <location>
        <begin position="41"/>
        <end position="61"/>
    </location>
</feature>
<evidence type="ECO:0000256" key="5">
    <source>
        <dbReference type="ARBA" id="ARBA00022989"/>
    </source>
</evidence>
<comment type="catalytic activity">
    <reaction evidence="8">
        <text>L-lysyl-L-alanine(out) = L-lysyl-L-alanine(in)</text>
        <dbReference type="Rhea" id="RHEA:79399"/>
        <dbReference type="ChEBI" id="CHEBI:229954"/>
    </reaction>
</comment>
<dbReference type="Gene3D" id="1.20.1250.20">
    <property type="entry name" value="MFS general substrate transporter like domains"/>
    <property type="match status" value="2"/>
</dbReference>
<evidence type="ECO:0000256" key="3">
    <source>
        <dbReference type="ARBA" id="ARBA00022448"/>
    </source>
</evidence>
<evidence type="ECO:0000256" key="25">
    <source>
        <dbReference type="SAM" id="Phobius"/>
    </source>
</evidence>
<organism evidence="27 28">
    <name type="scientific">Geoanaerobacter pelophilus</name>
    <dbReference type="NCBI Taxonomy" id="60036"/>
    <lineage>
        <taxon>Bacteria</taxon>
        <taxon>Pseudomonadati</taxon>
        <taxon>Thermodesulfobacteriota</taxon>
        <taxon>Desulfuromonadia</taxon>
        <taxon>Geobacterales</taxon>
        <taxon>Geobacteraceae</taxon>
        <taxon>Geoanaerobacter</taxon>
    </lineage>
</organism>
<evidence type="ECO:0000256" key="11">
    <source>
        <dbReference type="ARBA" id="ARBA00044884"/>
    </source>
</evidence>
<comment type="subcellular location">
    <subcellularLocation>
        <location evidence="1">Lysosome membrane</location>
        <topology evidence="1">Multi-pass membrane protein</topology>
    </subcellularLocation>
</comment>
<dbReference type="Pfam" id="PF07690">
    <property type="entry name" value="MFS_1"/>
    <property type="match status" value="1"/>
</dbReference>
<keyword evidence="5 25" id="KW-1133">Transmembrane helix</keyword>
<feature type="transmembrane region" description="Helical" evidence="25">
    <location>
        <begin position="384"/>
        <end position="401"/>
    </location>
</feature>
<evidence type="ECO:0000256" key="19">
    <source>
        <dbReference type="ARBA" id="ARBA00044919"/>
    </source>
</evidence>
<feature type="transmembrane region" description="Helical" evidence="25">
    <location>
        <begin position="98"/>
        <end position="119"/>
    </location>
</feature>
<evidence type="ECO:0000256" key="20">
    <source>
        <dbReference type="ARBA" id="ARBA00044924"/>
    </source>
</evidence>
<evidence type="ECO:0000256" key="7">
    <source>
        <dbReference type="ARBA" id="ARBA00023228"/>
    </source>
</evidence>
<evidence type="ECO:0000256" key="21">
    <source>
        <dbReference type="ARBA" id="ARBA00044985"/>
    </source>
</evidence>
<evidence type="ECO:0000256" key="9">
    <source>
        <dbReference type="ARBA" id="ARBA00044878"/>
    </source>
</evidence>
<comment type="catalytic activity">
    <reaction evidence="12">
        <text>L-lysyl-L-alpha-amino acid(out) = L-lysyl-L-alpha-amino acid(in)</text>
        <dbReference type="Rhea" id="RHEA:79387"/>
        <dbReference type="ChEBI" id="CHEBI:229965"/>
    </reaction>
</comment>
<comment type="catalytic activity">
    <reaction evidence="16">
        <text>L-lysyl-L-lysine(out) = L-lysyl-L-lysine(in)</text>
        <dbReference type="Rhea" id="RHEA:79403"/>
        <dbReference type="ChEBI" id="CHEBI:229956"/>
    </reaction>
</comment>
<dbReference type="InterPro" id="IPR036259">
    <property type="entry name" value="MFS_trans_sf"/>
</dbReference>